<dbReference type="Proteomes" id="UP000703315">
    <property type="component" value="Unassembled WGS sequence"/>
</dbReference>
<dbReference type="AlphaFoldDB" id="A0A921K8D4"/>
<accession>A0A921K8D4</accession>
<name>A0A921K8D4_9MICC</name>
<evidence type="ECO:0000313" key="1">
    <source>
        <dbReference type="EMBL" id="HJF15126.1"/>
    </source>
</evidence>
<comment type="caution">
    <text evidence="1">The sequence shown here is derived from an EMBL/GenBank/DDBJ whole genome shotgun (WGS) entry which is preliminary data.</text>
</comment>
<organism evidence="1 2">
    <name type="scientific">Enteractinococcus helveticum</name>
    <dbReference type="NCBI Taxonomy" id="1837282"/>
    <lineage>
        <taxon>Bacteria</taxon>
        <taxon>Bacillati</taxon>
        <taxon>Actinomycetota</taxon>
        <taxon>Actinomycetes</taxon>
        <taxon>Micrococcales</taxon>
        <taxon>Micrococcaceae</taxon>
    </lineage>
</organism>
<protein>
    <submittedName>
        <fullName evidence="1">Uncharacterized protein</fullName>
    </submittedName>
</protein>
<dbReference type="RefSeq" id="WP_303906660.1">
    <property type="nucleotide sequence ID" value="NZ_DYXC01000110.1"/>
</dbReference>
<gene>
    <name evidence="1" type="ORF">K8V32_10045</name>
</gene>
<dbReference type="EMBL" id="DYXC01000110">
    <property type="protein sequence ID" value="HJF15126.1"/>
    <property type="molecule type" value="Genomic_DNA"/>
</dbReference>
<evidence type="ECO:0000313" key="2">
    <source>
        <dbReference type="Proteomes" id="UP000703315"/>
    </source>
</evidence>
<sequence>MTQNILTLGQSLNDVDLASFYGASDSGKCVVTISNGSGEVTMTGNCKGVTVKEQ</sequence>
<proteinExistence type="predicted"/>
<reference evidence="1" key="1">
    <citation type="journal article" date="2021" name="PeerJ">
        <title>Extensive microbial diversity within the chicken gut microbiome revealed by metagenomics and culture.</title>
        <authorList>
            <person name="Gilroy R."/>
            <person name="Ravi A."/>
            <person name="Getino M."/>
            <person name="Pursley I."/>
            <person name="Horton D.L."/>
            <person name="Alikhan N.F."/>
            <person name="Baker D."/>
            <person name="Gharbi K."/>
            <person name="Hall N."/>
            <person name="Watson M."/>
            <person name="Adriaenssens E.M."/>
            <person name="Foster-Nyarko E."/>
            <person name="Jarju S."/>
            <person name="Secka A."/>
            <person name="Antonio M."/>
            <person name="Oren A."/>
            <person name="Chaudhuri R.R."/>
            <person name="La Ragione R."/>
            <person name="Hildebrand F."/>
            <person name="Pallen M.J."/>
        </authorList>
    </citation>
    <scope>NUCLEOTIDE SEQUENCE</scope>
    <source>
        <strain evidence="1">ChiHjej13B12-14962</strain>
    </source>
</reference>
<reference evidence="1" key="2">
    <citation type="submission" date="2021-09" db="EMBL/GenBank/DDBJ databases">
        <authorList>
            <person name="Gilroy R."/>
        </authorList>
    </citation>
    <scope>NUCLEOTIDE SEQUENCE</scope>
    <source>
        <strain evidence="1">ChiHjej13B12-14962</strain>
    </source>
</reference>